<keyword evidence="2" id="KW-1185">Reference proteome</keyword>
<organism evidence="1 2">
    <name type="scientific">Daphnia sinensis</name>
    <dbReference type="NCBI Taxonomy" id="1820382"/>
    <lineage>
        <taxon>Eukaryota</taxon>
        <taxon>Metazoa</taxon>
        <taxon>Ecdysozoa</taxon>
        <taxon>Arthropoda</taxon>
        <taxon>Crustacea</taxon>
        <taxon>Branchiopoda</taxon>
        <taxon>Diplostraca</taxon>
        <taxon>Cladocera</taxon>
        <taxon>Anomopoda</taxon>
        <taxon>Daphniidae</taxon>
        <taxon>Daphnia</taxon>
        <taxon>Daphnia similis group</taxon>
    </lineage>
</organism>
<evidence type="ECO:0000313" key="1">
    <source>
        <dbReference type="EMBL" id="KAI9553792.1"/>
    </source>
</evidence>
<accession>A0AAD5KKS8</accession>
<name>A0AAD5KKS8_9CRUS</name>
<evidence type="ECO:0000313" key="2">
    <source>
        <dbReference type="Proteomes" id="UP000820818"/>
    </source>
</evidence>
<dbReference type="Proteomes" id="UP000820818">
    <property type="component" value="Linkage Group LG8"/>
</dbReference>
<gene>
    <name evidence="1" type="ORF">GHT06_019056</name>
</gene>
<protein>
    <submittedName>
        <fullName evidence="1">Uncharacterized protein</fullName>
    </submittedName>
</protein>
<proteinExistence type="predicted"/>
<dbReference type="AlphaFoldDB" id="A0AAD5KKS8"/>
<comment type="caution">
    <text evidence="1">The sequence shown here is derived from an EMBL/GenBank/DDBJ whole genome shotgun (WGS) entry which is preliminary data.</text>
</comment>
<sequence>MAPRIWEKTICVDGVKIFKYYFKLRTERGETQQTFSTEFSSKACDDSVVNSKYSHGNARKLEKTETTFYRTATSVLISAKERLK</sequence>
<reference evidence="1 2" key="1">
    <citation type="submission" date="2022-05" db="EMBL/GenBank/DDBJ databases">
        <title>A multi-omics perspective on studying reproductive biology in Daphnia sinensis.</title>
        <authorList>
            <person name="Jia J."/>
        </authorList>
    </citation>
    <scope>NUCLEOTIDE SEQUENCE [LARGE SCALE GENOMIC DNA]</scope>
    <source>
        <strain evidence="1 2">WSL</strain>
    </source>
</reference>
<dbReference type="EMBL" id="WJBH02000008">
    <property type="protein sequence ID" value="KAI9553792.1"/>
    <property type="molecule type" value="Genomic_DNA"/>
</dbReference>